<reference evidence="2 3" key="1">
    <citation type="submission" date="2017-09" db="EMBL/GenBank/DDBJ databases">
        <title>Depth-based differentiation of microbial function through sediment-hosted aquifers and enrichment of novel symbionts in the deep terrestrial subsurface.</title>
        <authorList>
            <person name="Probst A.J."/>
            <person name="Ladd B."/>
            <person name="Jarett J.K."/>
            <person name="Geller-Mcgrath D.E."/>
            <person name="Sieber C.M."/>
            <person name="Emerson J.B."/>
            <person name="Anantharaman K."/>
            <person name="Thomas B.C."/>
            <person name="Malmstrom R."/>
            <person name="Stieglmeier M."/>
            <person name="Klingl A."/>
            <person name="Woyke T."/>
            <person name="Ryan C.M."/>
            <person name="Banfield J.F."/>
        </authorList>
    </citation>
    <scope>NUCLEOTIDE SEQUENCE [LARGE SCALE GENOMIC DNA]</scope>
    <source>
        <strain evidence="2">CG22_combo_CG10-13_8_21_14_all_43_18</strain>
    </source>
</reference>
<protein>
    <submittedName>
        <fullName evidence="2">Uncharacterized protein</fullName>
    </submittedName>
</protein>
<gene>
    <name evidence="2" type="ORF">COW82_02035</name>
</gene>
<dbReference type="AlphaFoldDB" id="A0A2H0DWT0"/>
<feature type="compositionally biased region" description="Basic and acidic residues" evidence="1">
    <location>
        <begin position="416"/>
        <end position="435"/>
    </location>
</feature>
<comment type="caution">
    <text evidence="2">The sequence shown here is derived from an EMBL/GenBank/DDBJ whole genome shotgun (WGS) entry which is preliminary data.</text>
</comment>
<name>A0A2H0DWT0_9BACT</name>
<evidence type="ECO:0000313" key="2">
    <source>
        <dbReference type="EMBL" id="PIP86451.1"/>
    </source>
</evidence>
<feature type="region of interest" description="Disordered" evidence="1">
    <location>
        <begin position="407"/>
        <end position="446"/>
    </location>
</feature>
<dbReference type="EMBL" id="PCTS01000028">
    <property type="protein sequence ID" value="PIP86451.1"/>
    <property type="molecule type" value="Genomic_DNA"/>
</dbReference>
<evidence type="ECO:0000256" key="1">
    <source>
        <dbReference type="SAM" id="MobiDB-lite"/>
    </source>
</evidence>
<evidence type="ECO:0000313" key="3">
    <source>
        <dbReference type="Proteomes" id="UP000231276"/>
    </source>
</evidence>
<dbReference type="Proteomes" id="UP000231276">
    <property type="component" value="Unassembled WGS sequence"/>
</dbReference>
<sequence>MKYFQHLVSAAVITSALFLSLVIVVRAESLSDIKFPVPELGNCQNKEECKVYCDDISHAEECMSFALSHGLVSEEEARHVRKFASSGGEGPGGCRTKDACRSYCEDIGRIDECLAFAENHGLIEEEEIEEARKISSYIRAGGRMPGDCANERECKTYCDAPGHIDECLTFAERAGFIPEDEIKNARAFMEAMQRGETPGGCREERECREYCDSEEHGLECVEFAVKSGAIPPEEAEFARTIMREGGPGGCRGRECEEFCNNPEHFEECFEFAKSHELIDRQEIERRENDIRRFKDELGAAPENVTNCLNEKLGVNLAENLRSGKVLPGPQIGDDVRACFEKFMFEGGGEPGERHSVGDFMENAPPEVLACAREKAGHLFEAIERGKISEVAELEKVIRVCFEEFNQNNPQPGAGPRSDEFRPEFDNFDREKRPGFGDDASNFSPNFSGTPFSIKDCLNRELGPDFEKRAASGELAPSLIRDVAERCSQSQNTPSEFELRFENKDAEFRSEFDGAEGEFRIEFEAEGDQIPNPEDFRGEFEGAFPEGFEGDEFREEFKEEFDGTGSSQGASAFEAFIQRWRARVGR</sequence>
<accession>A0A2H0DWT0</accession>
<organism evidence="2 3">
    <name type="scientific">Candidatus Campbellbacteria bacterium CG22_combo_CG10-13_8_21_14_all_43_18</name>
    <dbReference type="NCBI Taxonomy" id="1974530"/>
    <lineage>
        <taxon>Bacteria</taxon>
        <taxon>Candidatus Campbelliibacteriota</taxon>
    </lineage>
</organism>
<proteinExistence type="predicted"/>